<evidence type="ECO:0000313" key="2">
    <source>
        <dbReference type="EMBL" id="VDO00998.1"/>
    </source>
</evidence>
<feature type="compositionally biased region" description="Basic and acidic residues" evidence="1">
    <location>
        <begin position="47"/>
        <end position="62"/>
    </location>
</feature>
<feature type="compositionally biased region" description="Basic and acidic residues" evidence="1">
    <location>
        <begin position="73"/>
        <end position="82"/>
    </location>
</feature>
<reference evidence="2 3" key="2">
    <citation type="submission" date="2018-11" db="EMBL/GenBank/DDBJ databases">
        <authorList>
            <consortium name="Pathogen Informatics"/>
        </authorList>
    </citation>
    <scope>NUCLEOTIDE SEQUENCE [LARGE SCALE GENOMIC DNA]</scope>
</reference>
<gene>
    <name evidence="2" type="ORF">HNAJ_LOCUS5138</name>
</gene>
<dbReference type="EMBL" id="UZAE01004098">
    <property type="protein sequence ID" value="VDO00998.1"/>
    <property type="molecule type" value="Genomic_DNA"/>
</dbReference>
<accession>A0A0R3TDK1</accession>
<organism evidence="4">
    <name type="scientific">Rodentolepis nana</name>
    <name type="common">Dwarf tapeworm</name>
    <name type="synonym">Hymenolepis nana</name>
    <dbReference type="NCBI Taxonomy" id="102285"/>
    <lineage>
        <taxon>Eukaryota</taxon>
        <taxon>Metazoa</taxon>
        <taxon>Spiralia</taxon>
        <taxon>Lophotrochozoa</taxon>
        <taxon>Platyhelminthes</taxon>
        <taxon>Cestoda</taxon>
        <taxon>Eucestoda</taxon>
        <taxon>Cyclophyllidea</taxon>
        <taxon>Hymenolepididae</taxon>
        <taxon>Rodentolepis</taxon>
    </lineage>
</organism>
<feature type="compositionally biased region" description="Low complexity" evidence="1">
    <location>
        <begin position="85"/>
        <end position="96"/>
    </location>
</feature>
<keyword evidence="3" id="KW-1185">Reference proteome</keyword>
<sequence>MIHFYHTLEFASQEVEIFRVSVDLSAVRALEIGREVGLRSGPYRNPTETDKAESSEATKSPESEQIPQGSYRDPIEAVKAESSEESTSSESEQSSEVTFFSL</sequence>
<evidence type="ECO:0000313" key="3">
    <source>
        <dbReference type="Proteomes" id="UP000278807"/>
    </source>
</evidence>
<protein>
    <submittedName>
        <fullName evidence="2 4">Uncharacterized protein</fullName>
    </submittedName>
</protein>
<dbReference type="AlphaFoldDB" id="A0A0R3TDK1"/>
<reference evidence="4" key="1">
    <citation type="submission" date="2017-02" db="UniProtKB">
        <authorList>
            <consortium name="WormBaseParasite"/>
        </authorList>
    </citation>
    <scope>IDENTIFICATION</scope>
</reference>
<evidence type="ECO:0000256" key="1">
    <source>
        <dbReference type="SAM" id="MobiDB-lite"/>
    </source>
</evidence>
<feature type="region of interest" description="Disordered" evidence="1">
    <location>
        <begin position="36"/>
        <end position="102"/>
    </location>
</feature>
<evidence type="ECO:0000313" key="4">
    <source>
        <dbReference type="WBParaSite" id="HNAJ_0000514001-mRNA-1"/>
    </source>
</evidence>
<name>A0A0R3TDK1_RODNA</name>
<dbReference type="Proteomes" id="UP000278807">
    <property type="component" value="Unassembled WGS sequence"/>
</dbReference>
<proteinExistence type="predicted"/>
<dbReference type="WBParaSite" id="HNAJ_0000514001-mRNA-1">
    <property type="protein sequence ID" value="HNAJ_0000514001-mRNA-1"/>
    <property type="gene ID" value="HNAJ_0000514001"/>
</dbReference>